<organism evidence="1 2">
    <name type="scientific">Algoriphagus formosus</name>
    <dbReference type="NCBI Taxonomy" id="2007308"/>
    <lineage>
        <taxon>Bacteria</taxon>
        <taxon>Pseudomonadati</taxon>
        <taxon>Bacteroidota</taxon>
        <taxon>Cytophagia</taxon>
        <taxon>Cytophagales</taxon>
        <taxon>Cyclobacteriaceae</taxon>
        <taxon>Algoriphagus</taxon>
    </lineage>
</organism>
<comment type="caution">
    <text evidence="1">The sequence shown here is derived from an EMBL/GenBank/DDBJ whole genome shotgun (WGS) entry which is preliminary data.</text>
</comment>
<name>A0A4R5UW28_9BACT</name>
<sequence>MKKTLSALLFATMLLYGCNEDENPKSGDFYVEASITPALEDQRWFIGNDTYGNVANGGNLLKTDPLRVNSGDNISLVTGIIESTDQCHTVTLDFYYAGKRFESRVFEMEGFLGVNLFQGSDCKDGYEKPFNVIIPD</sequence>
<keyword evidence="2" id="KW-1185">Reference proteome</keyword>
<reference evidence="1 2" key="1">
    <citation type="submission" date="2019-03" db="EMBL/GenBank/DDBJ databases">
        <title>Algoriphagus aquimaris sp. nov., isolated form marine sediment in Pohang, Korea.</title>
        <authorList>
            <person name="Kim J."/>
            <person name="Yoon S.-H."/>
            <person name="Lee S.-S."/>
        </authorList>
    </citation>
    <scope>NUCLEOTIDE SEQUENCE [LARGE SCALE GENOMIC DNA]</scope>
    <source>
        <strain evidence="1 2">F21</strain>
    </source>
</reference>
<dbReference type="PROSITE" id="PS51257">
    <property type="entry name" value="PROKAR_LIPOPROTEIN"/>
    <property type="match status" value="1"/>
</dbReference>
<evidence type="ECO:0000313" key="1">
    <source>
        <dbReference type="EMBL" id="TDK43484.1"/>
    </source>
</evidence>
<evidence type="ECO:0008006" key="3">
    <source>
        <dbReference type="Google" id="ProtNLM"/>
    </source>
</evidence>
<dbReference type="AlphaFoldDB" id="A0A4R5UW28"/>
<dbReference type="EMBL" id="SMUW01000035">
    <property type="protein sequence ID" value="TDK43484.1"/>
    <property type="molecule type" value="Genomic_DNA"/>
</dbReference>
<protein>
    <recommendedName>
        <fullName evidence="3">Lipoprotein</fullName>
    </recommendedName>
</protein>
<proteinExistence type="predicted"/>
<accession>A0A4R5UW28</accession>
<dbReference type="RefSeq" id="WP_133391178.1">
    <property type="nucleotide sequence ID" value="NZ_SMUW01000035.1"/>
</dbReference>
<gene>
    <name evidence="1" type="ORF">E1898_12825</name>
</gene>
<dbReference type="Proteomes" id="UP000295438">
    <property type="component" value="Unassembled WGS sequence"/>
</dbReference>
<evidence type="ECO:0000313" key="2">
    <source>
        <dbReference type="Proteomes" id="UP000295438"/>
    </source>
</evidence>